<dbReference type="SUPFAM" id="SSF52833">
    <property type="entry name" value="Thioredoxin-like"/>
    <property type="match status" value="1"/>
</dbReference>
<keyword evidence="3" id="KW-1185">Reference proteome</keyword>
<dbReference type="STRING" id="441112.SAMN04488094_10134"/>
<protein>
    <recommendedName>
        <fullName evidence="4">DUF1223 domain-containing protein</fullName>
    </recommendedName>
</protein>
<dbReference type="Proteomes" id="UP000198728">
    <property type="component" value="Unassembled WGS sequence"/>
</dbReference>
<feature type="signal peptide" evidence="1">
    <location>
        <begin position="1"/>
        <end position="21"/>
    </location>
</feature>
<reference evidence="2 3" key="1">
    <citation type="submission" date="2016-10" db="EMBL/GenBank/DDBJ databases">
        <authorList>
            <person name="de Groot N.N."/>
        </authorList>
    </citation>
    <scope>NUCLEOTIDE SEQUENCE [LARGE SCALE GENOMIC DNA]</scope>
    <source>
        <strain evidence="2 3">DSM 19548</strain>
    </source>
</reference>
<dbReference type="InterPro" id="IPR010634">
    <property type="entry name" value="DUF1223"/>
</dbReference>
<evidence type="ECO:0000256" key="1">
    <source>
        <dbReference type="SAM" id="SignalP"/>
    </source>
</evidence>
<dbReference type="Pfam" id="PF06764">
    <property type="entry name" value="DUF1223"/>
    <property type="match status" value="1"/>
</dbReference>
<dbReference type="PANTHER" id="PTHR36057:SF1">
    <property type="entry name" value="LIPOPROTEIN LIPID ATTACHMENT SITE-LIKE PROTEIN, PUTATIVE (DUF1223)-RELATED"/>
    <property type="match status" value="1"/>
</dbReference>
<evidence type="ECO:0008006" key="4">
    <source>
        <dbReference type="Google" id="ProtNLM"/>
    </source>
</evidence>
<dbReference type="AlphaFoldDB" id="A0A1I1D780"/>
<dbReference type="RefSeq" id="WP_093358299.1">
    <property type="nucleotide sequence ID" value="NZ_FOLG01000001.1"/>
</dbReference>
<keyword evidence="1" id="KW-0732">Signal</keyword>
<organism evidence="2 3">
    <name type="scientific">Tropicimonas isoalkanivorans</name>
    <dbReference type="NCBI Taxonomy" id="441112"/>
    <lineage>
        <taxon>Bacteria</taxon>
        <taxon>Pseudomonadati</taxon>
        <taxon>Pseudomonadota</taxon>
        <taxon>Alphaproteobacteria</taxon>
        <taxon>Rhodobacterales</taxon>
        <taxon>Roseobacteraceae</taxon>
        <taxon>Tropicimonas</taxon>
    </lineage>
</organism>
<gene>
    <name evidence="2" type="ORF">SAMN04488094_10134</name>
</gene>
<dbReference type="PANTHER" id="PTHR36057">
    <property type="match status" value="1"/>
</dbReference>
<dbReference type="InterPro" id="IPR036249">
    <property type="entry name" value="Thioredoxin-like_sf"/>
</dbReference>
<accession>A0A1I1D780</accession>
<dbReference type="OrthoDB" id="9808254at2"/>
<dbReference type="EMBL" id="FOLG01000001">
    <property type="protein sequence ID" value="SFB70667.1"/>
    <property type="molecule type" value="Genomic_DNA"/>
</dbReference>
<sequence>MRPTALIAGGLAALTILGASAAVQADESDGLVVVELFTSQGCSSCPPADALLERLAQRDDVLPLALHVDYWDYIGWADSFARPEHTKRQKAYAHLAGSRTIYTPQMVIDGVEQIVGARPMEVADAVMRHLEHQQEIDVDVSREGAALRILAAPPEQSHGTMLVQLVRYMPKRTVAIERGENAGKTLEYANIVTDWRVLGEWSGMDPLEISADAEGDDAAAVIIQQAETGKILGAANLR</sequence>
<feature type="chain" id="PRO_5011531992" description="DUF1223 domain-containing protein" evidence="1">
    <location>
        <begin position="22"/>
        <end position="238"/>
    </location>
</feature>
<evidence type="ECO:0000313" key="2">
    <source>
        <dbReference type="EMBL" id="SFB70667.1"/>
    </source>
</evidence>
<name>A0A1I1D780_9RHOB</name>
<proteinExistence type="predicted"/>
<evidence type="ECO:0000313" key="3">
    <source>
        <dbReference type="Proteomes" id="UP000198728"/>
    </source>
</evidence>